<proteinExistence type="predicted"/>
<accession>A0A830YL11</accession>
<feature type="transmembrane region" description="Helical" evidence="1">
    <location>
        <begin position="21"/>
        <end position="38"/>
    </location>
</feature>
<gene>
    <name evidence="2" type="ordered locus">LGAS_0258</name>
</gene>
<keyword evidence="1" id="KW-0812">Transmembrane</keyword>
<evidence type="ECO:0000313" key="2">
    <source>
        <dbReference type="EMBL" id="ABJ59666.1"/>
    </source>
</evidence>
<dbReference type="SUPFAM" id="SSF53822">
    <property type="entry name" value="Periplasmic binding protein-like I"/>
    <property type="match status" value="1"/>
</dbReference>
<dbReference type="InterPro" id="IPR028082">
    <property type="entry name" value="Peripla_BP_I"/>
</dbReference>
<keyword evidence="1" id="KW-1133">Transmembrane helix</keyword>
<organism evidence="2 3">
    <name type="scientific">Lactobacillus gasseri (strain ATCC 33323 / DSM 20243 / BCRC 14619 / CIP 102991 / JCM 1131 / KCTC 3163 / NCIMB 11718 / NCTC 13722 / AM63)</name>
    <dbReference type="NCBI Taxonomy" id="324831"/>
    <lineage>
        <taxon>Bacteria</taxon>
        <taxon>Bacillati</taxon>
        <taxon>Bacillota</taxon>
        <taxon>Bacilli</taxon>
        <taxon>Lactobacillales</taxon>
        <taxon>Lactobacillaceae</taxon>
        <taxon>Lactobacillus</taxon>
    </lineage>
</organism>
<protein>
    <submittedName>
        <fullName evidence="2">ABC-type uncharacterized transport system, periplasmic component</fullName>
    </submittedName>
</protein>
<sequence>MIGICMESDSYFLWGKIMKRMYGLIAILITFLAVAFFTENREQEADKKVPQVGVLTLMHHPALDEIYRGFKAELKEAGYIDGKNIKIDYQNANNDQSNLRTMATKLTDEQSKVLVGITTPAAQALANSTSKTPIVLGAVTNPKASGLVKNERHPESNVTGVSDAAPIKQQLDLIKEFMPNLKTLGVIYTSSDSSAVSGFHEIEQECKRRKINLKVFSIANSNDLNQVSEQMFRQVDAAIVPTDNTIAGAMETLVKNGNAAKKPIFPAAATMVKQGGLATYSVNQYKLGQMTGKMTIAILKGKRVSSLPVERVQKGEPVVNLKEAKELNLQAPQRFLKECQRNGVVYR</sequence>
<keyword evidence="1" id="KW-0472">Membrane</keyword>
<name>A0A830YL11_LACGA</name>
<evidence type="ECO:0000256" key="1">
    <source>
        <dbReference type="SAM" id="Phobius"/>
    </source>
</evidence>
<dbReference type="NCBIfam" id="NF041285">
    <property type="entry name" value="ABC_SBP_TrpX"/>
    <property type="match status" value="1"/>
</dbReference>
<evidence type="ECO:0000313" key="3">
    <source>
        <dbReference type="Proteomes" id="UP000000664"/>
    </source>
</evidence>
<dbReference type="CDD" id="cd06325">
    <property type="entry name" value="PBP1_ABC_unchar_transporter"/>
    <property type="match status" value="1"/>
</dbReference>
<dbReference type="InterPro" id="IPR007487">
    <property type="entry name" value="ABC_transpt-TYRBP-like"/>
</dbReference>
<dbReference type="PANTHER" id="PTHR35271:SF1">
    <property type="entry name" value="ABC TRANSPORTER, SUBSTRATE-BINDING LIPOPROTEIN"/>
    <property type="match status" value="1"/>
</dbReference>
<dbReference type="Pfam" id="PF04392">
    <property type="entry name" value="ABC_sub_bind"/>
    <property type="match status" value="1"/>
</dbReference>
<dbReference type="KEGG" id="lga:LGAS_0258"/>
<reference evidence="2 3" key="1">
    <citation type="journal article" date="2006" name="Proc. Natl. Acad. Sci. U.S.A.">
        <title>Comparative genomics of the lactic acid bacteria.</title>
        <authorList>
            <person name="Makarova K."/>
            <person name="Slesarev A."/>
            <person name="Wolf Y."/>
            <person name="Sorokin A."/>
            <person name="Mirkin B."/>
            <person name="Koonin E."/>
            <person name="Pavlov A."/>
            <person name="Pavlova N."/>
            <person name="Karamychev V."/>
            <person name="Polouchine N."/>
            <person name="Shakhova V."/>
            <person name="Grigoriev I."/>
            <person name="Lou Y."/>
            <person name="Rohksar D."/>
            <person name="Lucas S."/>
            <person name="Huang K."/>
            <person name="Goodstein D.M."/>
            <person name="Hawkins T."/>
            <person name="Plengvidhya V."/>
            <person name="Welker D."/>
            <person name="Hughes J."/>
            <person name="Goh Y."/>
            <person name="Benson A."/>
            <person name="Baldwin K."/>
            <person name="Lee J.H."/>
            <person name="Diaz-Muniz I."/>
            <person name="Dosti B."/>
            <person name="Smeianov V."/>
            <person name="Wechter W."/>
            <person name="Barabote R."/>
            <person name="Lorca G."/>
            <person name="Altermann E."/>
            <person name="Barrangou R."/>
            <person name="Ganesan B."/>
            <person name="Xie Y."/>
            <person name="Rawsthorne H."/>
            <person name="Tamir D."/>
            <person name="Parker C."/>
            <person name="Breidt F."/>
            <person name="Broadbent J."/>
            <person name="Hutkins R."/>
            <person name="O'Sullivan D."/>
            <person name="Steele J."/>
            <person name="Unlu G."/>
            <person name="Saier M."/>
            <person name="Klaenhammer T."/>
            <person name="Richardson P."/>
            <person name="Kozyavkin S."/>
            <person name="Weimer B."/>
            <person name="Mills D."/>
        </authorList>
    </citation>
    <scope>NUCLEOTIDE SEQUENCE [LARGE SCALE GENOMIC DNA]</scope>
    <source>
        <strain evidence="3">ATCC 33323 / DSM 20243 / BCRC 14619 / CIP 102991 / JCM 1131 / KCTC 3163 / NCIMB 11718 / NCTC 13722 / AM63</strain>
    </source>
</reference>
<dbReference type="EMBL" id="CP000413">
    <property type="protein sequence ID" value="ABJ59666.1"/>
    <property type="molecule type" value="Genomic_DNA"/>
</dbReference>
<dbReference type="Gene3D" id="3.40.50.2300">
    <property type="match status" value="2"/>
</dbReference>
<dbReference type="PANTHER" id="PTHR35271">
    <property type="entry name" value="ABC TRANSPORTER, SUBSTRATE-BINDING LIPOPROTEIN-RELATED"/>
    <property type="match status" value="1"/>
</dbReference>
<dbReference type="InterPro" id="IPR047776">
    <property type="entry name" value="ABC_SBP_TrpX-like"/>
</dbReference>
<dbReference type="AlphaFoldDB" id="A0A830YL11"/>
<dbReference type="Proteomes" id="UP000000664">
    <property type="component" value="Chromosome"/>
</dbReference>